<dbReference type="Gene3D" id="2.160.20.10">
    <property type="entry name" value="Single-stranded right-handed beta-helix, Pectin lyase-like"/>
    <property type="match status" value="1"/>
</dbReference>
<evidence type="ECO:0000256" key="1">
    <source>
        <dbReference type="ARBA" id="ARBA00008834"/>
    </source>
</evidence>
<evidence type="ECO:0000313" key="7">
    <source>
        <dbReference type="Proteomes" id="UP001222027"/>
    </source>
</evidence>
<dbReference type="SMART" id="SM00710">
    <property type="entry name" value="PbH1"/>
    <property type="match status" value="5"/>
</dbReference>
<evidence type="ECO:0000256" key="4">
    <source>
        <dbReference type="RuleBase" id="RU361169"/>
    </source>
</evidence>
<sequence length="451" mass="48762">MKRLVVVLLLLAVAVAVEIEERGDGYCKRKNGLTPRPHSVTITEFGAAGDGVTLNTVAFQNAVFYVRSFADKGGAQLYVPKGRWLTGSFNLTSHLTLFLDEDAVIIGSQDASQWPPVEPLPSYGQGIDLPGERHRSLINGYNLTDVVITGNNGIIDGQGSVWWEWFRTHSLNYSRPHLLEFVSSSDIVISNLTFLNPPAWSIHPVYSSNVTVQNIVIKASSDSPYTNGIVPDSCSSFCIEDCSISVGHDAIAVKSGWDNYGISFGRPSSNIQINNVHLQTSLGSALAFGSEMSGGISDIHVEHLHVHDSFTGIKFKTTQGRGGFIKDIVISDVEMENVHEAFHFTGQCGAHPDDQYDPDALPTIKQVTIKNVIGTNISHAGVLSGIDQDPFTAICLANISLSITSDLSNSWTCSNVSGFSESVFPQPCSDLSSNSSLFCFSLENFSALAQV</sequence>
<dbReference type="GO" id="GO:0005975">
    <property type="term" value="P:carbohydrate metabolic process"/>
    <property type="evidence" value="ECO:0007669"/>
    <property type="project" value="InterPro"/>
</dbReference>
<dbReference type="InterPro" id="IPR011050">
    <property type="entry name" value="Pectin_lyase_fold/virulence"/>
</dbReference>
<evidence type="ECO:0008006" key="8">
    <source>
        <dbReference type="Google" id="ProtNLM"/>
    </source>
</evidence>
<accession>A0AAV8RW58</accession>
<evidence type="ECO:0000313" key="6">
    <source>
        <dbReference type="EMBL" id="KAJ8510853.1"/>
    </source>
</evidence>
<keyword evidence="5" id="KW-0732">Signal</keyword>
<evidence type="ECO:0000256" key="3">
    <source>
        <dbReference type="ARBA" id="ARBA00023295"/>
    </source>
</evidence>
<dbReference type="InterPro" id="IPR012334">
    <property type="entry name" value="Pectin_lyas_fold"/>
</dbReference>
<dbReference type="Pfam" id="PF00295">
    <property type="entry name" value="Glyco_hydro_28"/>
    <property type="match status" value="1"/>
</dbReference>
<reference evidence="6 7" key="1">
    <citation type="submission" date="2022-12" db="EMBL/GenBank/DDBJ databases">
        <title>Chromosome-scale assembly of the Ensete ventricosum genome.</title>
        <authorList>
            <person name="Dussert Y."/>
            <person name="Stocks J."/>
            <person name="Wendawek A."/>
            <person name="Woldeyes F."/>
            <person name="Nichols R.A."/>
            <person name="Borrell J.S."/>
        </authorList>
    </citation>
    <scope>NUCLEOTIDE SEQUENCE [LARGE SCALE GENOMIC DNA]</scope>
    <source>
        <strain evidence="7">cv. Maze</strain>
        <tissue evidence="6">Seeds</tissue>
    </source>
</reference>
<protein>
    <recommendedName>
        <fullName evidence="8">Pectate lyase superfamily protein domain-containing protein</fullName>
    </recommendedName>
</protein>
<organism evidence="6 7">
    <name type="scientific">Ensete ventricosum</name>
    <name type="common">Abyssinian banana</name>
    <name type="synonym">Musa ensete</name>
    <dbReference type="NCBI Taxonomy" id="4639"/>
    <lineage>
        <taxon>Eukaryota</taxon>
        <taxon>Viridiplantae</taxon>
        <taxon>Streptophyta</taxon>
        <taxon>Embryophyta</taxon>
        <taxon>Tracheophyta</taxon>
        <taxon>Spermatophyta</taxon>
        <taxon>Magnoliopsida</taxon>
        <taxon>Liliopsida</taxon>
        <taxon>Zingiberales</taxon>
        <taxon>Musaceae</taxon>
        <taxon>Ensete</taxon>
    </lineage>
</organism>
<dbReference type="GO" id="GO:0004650">
    <property type="term" value="F:polygalacturonase activity"/>
    <property type="evidence" value="ECO:0007669"/>
    <property type="project" value="InterPro"/>
</dbReference>
<dbReference type="PANTHER" id="PTHR31339:SF5">
    <property type="entry name" value="HYDROLASE FAMILY 28 PROTEIN, PUTATIVE, EXPRESSED-RELATED"/>
    <property type="match status" value="1"/>
</dbReference>
<dbReference type="Proteomes" id="UP001222027">
    <property type="component" value="Unassembled WGS sequence"/>
</dbReference>
<evidence type="ECO:0000256" key="2">
    <source>
        <dbReference type="ARBA" id="ARBA00022801"/>
    </source>
</evidence>
<dbReference type="InterPro" id="IPR000743">
    <property type="entry name" value="Glyco_hydro_28"/>
</dbReference>
<gene>
    <name evidence="6" type="ORF">OPV22_001287</name>
</gene>
<dbReference type="EMBL" id="JAQQAF010000001">
    <property type="protein sequence ID" value="KAJ8510853.1"/>
    <property type="molecule type" value="Genomic_DNA"/>
</dbReference>
<comment type="similarity">
    <text evidence="1 4">Belongs to the glycosyl hydrolase 28 family.</text>
</comment>
<evidence type="ECO:0000256" key="5">
    <source>
        <dbReference type="SAM" id="SignalP"/>
    </source>
</evidence>
<comment type="caution">
    <text evidence="6">The sequence shown here is derived from an EMBL/GenBank/DDBJ whole genome shotgun (WGS) entry which is preliminary data.</text>
</comment>
<dbReference type="AlphaFoldDB" id="A0AAV8RW58"/>
<feature type="chain" id="PRO_5043529844" description="Pectate lyase superfamily protein domain-containing protein" evidence="5">
    <location>
        <begin position="17"/>
        <end position="451"/>
    </location>
</feature>
<keyword evidence="3 4" id="KW-0326">Glycosidase</keyword>
<feature type="signal peptide" evidence="5">
    <location>
        <begin position="1"/>
        <end position="16"/>
    </location>
</feature>
<name>A0AAV8RW58_ENSVE</name>
<dbReference type="InterPro" id="IPR051801">
    <property type="entry name" value="GH28_Enzymes"/>
</dbReference>
<keyword evidence="2 4" id="KW-0378">Hydrolase</keyword>
<proteinExistence type="inferred from homology"/>
<keyword evidence="7" id="KW-1185">Reference proteome</keyword>
<dbReference type="SUPFAM" id="SSF51126">
    <property type="entry name" value="Pectin lyase-like"/>
    <property type="match status" value="1"/>
</dbReference>
<dbReference type="InterPro" id="IPR006626">
    <property type="entry name" value="PbH1"/>
</dbReference>
<dbReference type="PANTHER" id="PTHR31339">
    <property type="entry name" value="PECTIN LYASE-RELATED"/>
    <property type="match status" value="1"/>
</dbReference>